<gene>
    <name evidence="6" type="ORF">ACFSQJ_05225</name>
</gene>
<evidence type="ECO:0000256" key="2">
    <source>
        <dbReference type="ARBA" id="ARBA00006906"/>
    </source>
</evidence>
<evidence type="ECO:0000256" key="3">
    <source>
        <dbReference type="ARBA" id="ARBA00011233"/>
    </source>
</evidence>
<dbReference type="EMBL" id="JBHULB010000007">
    <property type="protein sequence ID" value="MFD2586318.1"/>
    <property type="molecule type" value="Genomic_DNA"/>
</dbReference>
<dbReference type="Pfam" id="PF01081">
    <property type="entry name" value="Aldolase"/>
    <property type="match status" value="1"/>
</dbReference>
<dbReference type="PANTHER" id="PTHR30246">
    <property type="entry name" value="2-KETO-3-DEOXY-6-PHOSPHOGLUCONATE ALDOLASE"/>
    <property type="match status" value="1"/>
</dbReference>
<sequence>MTRNDIVQIINSHKLVVVIRLNKQEYIPKVVDALVAGGIKVLEITSNTPGFLEEIAKARTKYPNVLVGAGTVINSEIANRAVTAGAQFLVTPNTNAKVVEVAHKNNVPVLMGALTPTEICRAVEIGADIIKLFPIASMGVKYFKAVKGPLSEVKFFAVGGMAIDTIPEWKGAGVEGFGLGGNLVKPIHNQSDFDSIVSLAKDVIKTIHE</sequence>
<keyword evidence="7" id="KW-1185">Reference proteome</keyword>
<keyword evidence="5" id="KW-0119">Carbohydrate metabolism</keyword>
<comment type="caution">
    <text evidence="6">The sequence shown here is derived from an EMBL/GenBank/DDBJ whole genome shotgun (WGS) entry which is preliminary data.</text>
</comment>
<dbReference type="PANTHER" id="PTHR30246:SF1">
    <property type="entry name" value="2-DEHYDRO-3-DEOXY-6-PHOSPHOGALACTONATE ALDOLASE-RELATED"/>
    <property type="match status" value="1"/>
</dbReference>
<evidence type="ECO:0000256" key="1">
    <source>
        <dbReference type="ARBA" id="ARBA00004761"/>
    </source>
</evidence>
<comment type="subunit">
    <text evidence="3">Homotrimer.</text>
</comment>
<proteinExistence type="inferred from homology"/>
<evidence type="ECO:0000313" key="6">
    <source>
        <dbReference type="EMBL" id="MFD2586318.1"/>
    </source>
</evidence>
<comment type="similarity">
    <text evidence="2">Belongs to the KHG/KDPG aldolase family.</text>
</comment>
<dbReference type="NCBIfam" id="TIGR01182">
    <property type="entry name" value="eda"/>
    <property type="match status" value="1"/>
</dbReference>
<keyword evidence="4" id="KW-0456">Lyase</keyword>
<reference evidence="7" key="1">
    <citation type="journal article" date="2019" name="Int. J. Syst. Evol. Microbiol.">
        <title>The Global Catalogue of Microorganisms (GCM) 10K type strain sequencing project: providing services to taxonomists for standard genome sequencing and annotation.</title>
        <authorList>
            <consortium name="The Broad Institute Genomics Platform"/>
            <consortium name="The Broad Institute Genome Sequencing Center for Infectious Disease"/>
            <person name="Wu L."/>
            <person name="Ma J."/>
        </authorList>
    </citation>
    <scope>NUCLEOTIDE SEQUENCE [LARGE SCALE GENOMIC DNA]</scope>
    <source>
        <strain evidence="7">KCTC 52368</strain>
    </source>
</reference>
<dbReference type="SUPFAM" id="SSF51569">
    <property type="entry name" value="Aldolase"/>
    <property type="match status" value="1"/>
</dbReference>
<dbReference type="InterPro" id="IPR013785">
    <property type="entry name" value="Aldolase_TIM"/>
</dbReference>
<comment type="pathway">
    <text evidence="1">Carbohydrate acid metabolism.</text>
</comment>
<organism evidence="6 7">
    <name type="scientific">Croceitalea marina</name>
    <dbReference type="NCBI Taxonomy" id="1775166"/>
    <lineage>
        <taxon>Bacteria</taxon>
        <taxon>Pseudomonadati</taxon>
        <taxon>Bacteroidota</taxon>
        <taxon>Flavobacteriia</taxon>
        <taxon>Flavobacteriales</taxon>
        <taxon>Flavobacteriaceae</taxon>
        <taxon>Croceitalea</taxon>
    </lineage>
</organism>
<evidence type="ECO:0000256" key="5">
    <source>
        <dbReference type="ARBA" id="ARBA00023277"/>
    </source>
</evidence>
<dbReference type="CDD" id="cd00452">
    <property type="entry name" value="KDPG_aldolase"/>
    <property type="match status" value="1"/>
</dbReference>
<protein>
    <submittedName>
        <fullName evidence="6">Bifunctional 4-hydroxy-2-oxoglutarate aldolase/2-dehydro-3-deoxy-phosphogluconate aldolase</fullName>
    </submittedName>
</protein>
<evidence type="ECO:0000313" key="7">
    <source>
        <dbReference type="Proteomes" id="UP001597526"/>
    </source>
</evidence>
<dbReference type="Gene3D" id="3.20.20.70">
    <property type="entry name" value="Aldolase class I"/>
    <property type="match status" value="1"/>
</dbReference>
<evidence type="ECO:0000256" key="4">
    <source>
        <dbReference type="ARBA" id="ARBA00023239"/>
    </source>
</evidence>
<dbReference type="InterPro" id="IPR000887">
    <property type="entry name" value="Aldlse_KDPG_KHG"/>
</dbReference>
<name>A0ABW5MUC7_9FLAO</name>
<dbReference type="Proteomes" id="UP001597526">
    <property type="component" value="Unassembled WGS sequence"/>
</dbReference>
<accession>A0ABW5MUC7</accession>
<dbReference type="RefSeq" id="WP_377765897.1">
    <property type="nucleotide sequence ID" value="NZ_JBHULB010000007.1"/>
</dbReference>